<name>A0A0Q0YTE9_9CORY</name>
<dbReference type="AlphaFoldDB" id="A0A0Q0YTE9"/>
<reference evidence="1 2" key="1">
    <citation type="submission" date="2015-10" db="EMBL/GenBank/DDBJ databases">
        <title>Corynebacteirum lowii and Corynebacterium oculi species nova, derived from human clinical disease and and emended description of Corynebacterium mastiditis.</title>
        <authorList>
            <person name="Bernard K."/>
            <person name="Pacheco A.L."/>
            <person name="Mcdougall C."/>
            <person name="Burtx T."/>
            <person name="Weibe D."/>
            <person name="Tyler S."/>
            <person name="Olson A.B."/>
            <person name="Cnockaert M."/>
            <person name="Eguchi H."/>
            <person name="Kuwahara T."/>
            <person name="Nakayama-Imaohji H."/>
            <person name="Boudewijins M."/>
            <person name="Van Hoecke F."/>
            <person name="Bernier A.-M."/>
            <person name="Vandamme P."/>
        </authorList>
    </citation>
    <scope>NUCLEOTIDE SEQUENCE [LARGE SCALE GENOMIC DNA]</scope>
    <source>
        <strain evidence="1 2">NML 130210</strain>
    </source>
</reference>
<organism evidence="1 2">
    <name type="scientific">Corynebacterium oculi</name>
    <dbReference type="NCBI Taxonomy" id="1544416"/>
    <lineage>
        <taxon>Bacteria</taxon>
        <taxon>Bacillati</taxon>
        <taxon>Actinomycetota</taxon>
        <taxon>Actinomycetes</taxon>
        <taxon>Mycobacteriales</taxon>
        <taxon>Corynebacteriaceae</taxon>
        <taxon>Corynebacterium</taxon>
    </lineage>
</organism>
<protein>
    <submittedName>
        <fullName evidence="1">Uncharacterized protein</fullName>
    </submittedName>
</protein>
<dbReference type="RefSeq" id="WP_281176048.1">
    <property type="nucleotide sequence ID" value="NZ_LKST01000001.1"/>
</dbReference>
<keyword evidence="2" id="KW-1185">Reference proteome</keyword>
<sequence>MTPEELREKLHGALGQPADRLEDEADILERTHEILQGALKGKEG</sequence>
<evidence type="ECO:0000313" key="1">
    <source>
        <dbReference type="EMBL" id="KQB85668.1"/>
    </source>
</evidence>
<proteinExistence type="predicted"/>
<evidence type="ECO:0000313" key="2">
    <source>
        <dbReference type="Proteomes" id="UP000050517"/>
    </source>
</evidence>
<dbReference type="EMBL" id="LKST01000001">
    <property type="protein sequence ID" value="KQB85668.1"/>
    <property type="molecule type" value="Genomic_DNA"/>
</dbReference>
<comment type="caution">
    <text evidence="1">The sequence shown here is derived from an EMBL/GenBank/DDBJ whole genome shotgun (WGS) entry which is preliminary data.</text>
</comment>
<dbReference type="PATRIC" id="fig|1544416.3.peg.816"/>
<dbReference type="Proteomes" id="UP000050517">
    <property type="component" value="Unassembled WGS sequence"/>
</dbReference>
<accession>A0A0Q0YTE9</accession>
<gene>
    <name evidence="1" type="ORF">Cocul_00816</name>
</gene>